<feature type="region of interest" description="Disordered" evidence="14">
    <location>
        <begin position="684"/>
        <end position="731"/>
    </location>
</feature>
<organism evidence="18 19">
    <name type="scientific">Murinocardiopsis flavida</name>
    <dbReference type="NCBI Taxonomy" id="645275"/>
    <lineage>
        <taxon>Bacteria</taxon>
        <taxon>Bacillati</taxon>
        <taxon>Actinomycetota</taxon>
        <taxon>Actinomycetes</taxon>
        <taxon>Streptosporangiales</taxon>
        <taxon>Nocardiopsidaceae</taxon>
        <taxon>Murinocardiopsis</taxon>
    </lineage>
</organism>
<dbReference type="Gene3D" id="3.90.1310.10">
    <property type="entry name" value="Penicillin-binding protein 2a (Domain 2)"/>
    <property type="match status" value="1"/>
</dbReference>
<feature type="region of interest" description="Disordered" evidence="14">
    <location>
        <begin position="1"/>
        <end position="25"/>
    </location>
</feature>
<feature type="domain" description="Penicillin-binding protein dimerisation" evidence="17">
    <location>
        <begin position="77"/>
        <end position="260"/>
    </location>
</feature>
<dbReference type="GO" id="GO:0006508">
    <property type="term" value="P:proteolysis"/>
    <property type="evidence" value="ECO:0007669"/>
    <property type="project" value="UniProtKB-KW"/>
</dbReference>
<dbReference type="InterPro" id="IPR012338">
    <property type="entry name" value="Beta-lactam/transpept-like"/>
</dbReference>
<dbReference type="InterPro" id="IPR050515">
    <property type="entry name" value="Beta-lactam/transpept"/>
</dbReference>
<comment type="similarity">
    <text evidence="3">Belongs to the transpeptidase family.</text>
</comment>
<gene>
    <name evidence="18" type="ORF">CLV63_101256</name>
</gene>
<evidence type="ECO:0000256" key="12">
    <source>
        <dbReference type="ARBA" id="ARBA00023136"/>
    </source>
</evidence>
<feature type="domain" description="Penicillin-binding protein transpeptidase" evidence="16">
    <location>
        <begin position="306"/>
        <end position="675"/>
    </location>
</feature>
<dbReference type="SUPFAM" id="SSF56519">
    <property type="entry name" value="Penicillin binding protein dimerisation domain"/>
    <property type="match status" value="1"/>
</dbReference>
<feature type="transmembrane region" description="Helical" evidence="15">
    <location>
        <begin position="32"/>
        <end position="54"/>
    </location>
</feature>
<dbReference type="Pfam" id="PF00905">
    <property type="entry name" value="Transpeptidase"/>
    <property type="match status" value="1"/>
</dbReference>
<evidence type="ECO:0000256" key="6">
    <source>
        <dbReference type="ARBA" id="ARBA00022670"/>
    </source>
</evidence>
<keyword evidence="5" id="KW-0997">Cell inner membrane</keyword>
<evidence type="ECO:0000256" key="10">
    <source>
        <dbReference type="ARBA" id="ARBA00022984"/>
    </source>
</evidence>
<keyword evidence="13" id="KW-0961">Cell wall biogenesis/degradation</keyword>
<evidence type="ECO:0000256" key="2">
    <source>
        <dbReference type="ARBA" id="ARBA00004236"/>
    </source>
</evidence>
<dbReference type="GO" id="GO:0008658">
    <property type="term" value="F:penicillin binding"/>
    <property type="evidence" value="ECO:0007669"/>
    <property type="project" value="InterPro"/>
</dbReference>
<dbReference type="InterPro" id="IPR005311">
    <property type="entry name" value="PBP_dimer"/>
</dbReference>
<dbReference type="GO" id="GO:0071555">
    <property type="term" value="P:cell wall organization"/>
    <property type="evidence" value="ECO:0007669"/>
    <property type="project" value="UniProtKB-KW"/>
</dbReference>
<evidence type="ECO:0000313" key="18">
    <source>
        <dbReference type="EMBL" id="PSL00780.1"/>
    </source>
</evidence>
<dbReference type="EMBL" id="PYGA01000001">
    <property type="protein sequence ID" value="PSL00780.1"/>
    <property type="molecule type" value="Genomic_DNA"/>
</dbReference>
<keyword evidence="9" id="KW-0133">Cell shape</keyword>
<keyword evidence="8" id="KW-0378">Hydrolase</keyword>
<evidence type="ECO:0000256" key="3">
    <source>
        <dbReference type="ARBA" id="ARBA00007171"/>
    </source>
</evidence>
<dbReference type="Pfam" id="PF03717">
    <property type="entry name" value="PBP_dimer"/>
    <property type="match status" value="1"/>
</dbReference>
<dbReference type="Proteomes" id="UP000240542">
    <property type="component" value="Unassembled WGS sequence"/>
</dbReference>
<evidence type="ECO:0000256" key="5">
    <source>
        <dbReference type="ARBA" id="ARBA00022519"/>
    </source>
</evidence>
<evidence type="ECO:0000313" key="19">
    <source>
        <dbReference type="Proteomes" id="UP000240542"/>
    </source>
</evidence>
<protein>
    <submittedName>
        <fullName evidence="18">Penicillin-binding protein 2</fullName>
    </submittedName>
</protein>
<keyword evidence="10" id="KW-0573">Peptidoglycan synthesis</keyword>
<dbReference type="InterPro" id="IPR036138">
    <property type="entry name" value="PBP_dimer_sf"/>
</dbReference>
<dbReference type="GO" id="GO:0009002">
    <property type="term" value="F:serine-type D-Ala-D-Ala carboxypeptidase activity"/>
    <property type="evidence" value="ECO:0007669"/>
    <property type="project" value="InterPro"/>
</dbReference>
<evidence type="ECO:0000259" key="16">
    <source>
        <dbReference type="Pfam" id="PF00905"/>
    </source>
</evidence>
<comment type="subcellular location">
    <subcellularLocation>
        <location evidence="2">Cell membrane</location>
    </subcellularLocation>
    <subcellularLocation>
        <location evidence="1">Membrane</location>
        <topology evidence="1">Single-pass membrane protein</topology>
    </subcellularLocation>
</comment>
<accession>A0A2P8DU81</accession>
<feature type="compositionally biased region" description="Basic residues" evidence="14">
    <location>
        <begin position="1"/>
        <end position="13"/>
    </location>
</feature>
<dbReference type="GO" id="GO:0005886">
    <property type="term" value="C:plasma membrane"/>
    <property type="evidence" value="ECO:0007669"/>
    <property type="project" value="UniProtKB-SubCell"/>
</dbReference>
<comment type="caution">
    <text evidence="18">The sequence shown here is derived from an EMBL/GenBank/DDBJ whole genome shotgun (WGS) entry which is preliminary data.</text>
</comment>
<evidence type="ECO:0000256" key="4">
    <source>
        <dbReference type="ARBA" id="ARBA00022475"/>
    </source>
</evidence>
<keyword evidence="7 15" id="KW-0812">Transmembrane</keyword>
<dbReference type="AlphaFoldDB" id="A0A2P8DU81"/>
<evidence type="ECO:0000256" key="9">
    <source>
        <dbReference type="ARBA" id="ARBA00022960"/>
    </source>
</evidence>
<dbReference type="InterPro" id="IPR017790">
    <property type="entry name" value="Penicillin-binding_protein_2"/>
</dbReference>
<evidence type="ECO:0000256" key="11">
    <source>
        <dbReference type="ARBA" id="ARBA00022989"/>
    </source>
</evidence>
<dbReference type="PANTHER" id="PTHR30627">
    <property type="entry name" value="PEPTIDOGLYCAN D,D-TRANSPEPTIDASE"/>
    <property type="match status" value="1"/>
</dbReference>
<dbReference type="RefSeq" id="WP_394339726.1">
    <property type="nucleotide sequence ID" value="NZ_PYGA01000001.1"/>
</dbReference>
<name>A0A2P8DU81_9ACTN</name>
<evidence type="ECO:0000256" key="1">
    <source>
        <dbReference type="ARBA" id="ARBA00004167"/>
    </source>
</evidence>
<dbReference type="InterPro" id="IPR001460">
    <property type="entry name" value="PCN-bd_Tpept"/>
</dbReference>
<evidence type="ECO:0000256" key="15">
    <source>
        <dbReference type="SAM" id="Phobius"/>
    </source>
</evidence>
<evidence type="ECO:0000256" key="13">
    <source>
        <dbReference type="ARBA" id="ARBA00023316"/>
    </source>
</evidence>
<dbReference type="GO" id="GO:0009252">
    <property type="term" value="P:peptidoglycan biosynthetic process"/>
    <property type="evidence" value="ECO:0007669"/>
    <property type="project" value="UniProtKB-KW"/>
</dbReference>
<keyword evidence="4" id="KW-1003">Cell membrane</keyword>
<dbReference type="GO" id="GO:0008360">
    <property type="term" value="P:regulation of cell shape"/>
    <property type="evidence" value="ECO:0007669"/>
    <property type="project" value="UniProtKB-KW"/>
</dbReference>
<keyword evidence="12 15" id="KW-0472">Membrane</keyword>
<dbReference type="GO" id="GO:0071972">
    <property type="term" value="F:peptidoglycan L,D-transpeptidase activity"/>
    <property type="evidence" value="ECO:0007669"/>
    <property type="project" value="TreeGrafter"/>
</dbReference>
<evidence type="ECO:0000256" key="14">
    <source>
        <dbReference type="SAM" id="MobiDB-lite"/>
    </source>
</evidence>
<dbReference type="Gene3D" id="3.40.710.10">
    <property type="entry name" value="DD-peptidase/beta-lactamase superfamily"/>
    <property type="match status" value="1"/>
</dbReference>
<sequence>MRPFRRASSRRRSATLPDRATAPARRGAPGTIGLVIAQVLIVAMLVVLAGRLWYLQVPMASYYQQAAEENRTQDLMVPATRGQILDAAGRPLVRNNTELVVSADFHALAQQEDGGAGVLTRLAEVLDTDYKELRGRTRLCGPTVSRPCWPGSPYQPITLAEDVEPKVALQIMERQEEFPGISAQQHAQREYPGGKAAAQVLGYLQPVTQDELEKRHKLRTQFSGVDQVGRDGLEAVYDQRLRGEAGLRKLAVDSKGNVTGMVKETAPEPGQHLVTGMDAKVQKITEEALAEGLDKARAEGKPADSGASVVLDVRTGRVVAMASVPTYDPKVWEGGIDQKTYNDLLSKDAGQPLTSRAVQGEFPPASTFKVSTLSAAVENGSSRDGIYNCPSSVMVGNRSFENYEGGAHGSISLRKAIEVSCNTVFYQLAYDMWKQDGGMKPKNPKDSMSRMAKGYGFGAPTGIDLPHESAGRIPSREWKKDYWETTREANCKLAKGGRGEGGAQDGYLLQVAKEQCKDGWVYRAGDAANFAIGQGDVLVTPLQLARAYAAIANGGTLYEPRVAKAFVSADGKTVDPVEPVKAGKLPISDETLKYLQTALRDVPKSGTARGAFTDFPLDQVPIAGKTGSASSNGKESSAWFASYAPADDPQFAVVALLSQSGTGGTNAAPVVRKIYDGIYGFAPKTDDAEGAKGAKPKKGKTEPAMPDGAPPKELPAVKPDGSVDLPEGFRP</sequence>
<dbReference type="NCBIfam" id="TIGR03423">
    <property type="entry name" value="pbp2_mrdA"/>
    <property type="match status" value="1"/>
</dbReference>
<dbReference type="PANTHER" id="PTHR30627:SF2">
    <property type="entry name" value="PEPTIDOGLYCAN D,D-TRANSPEPTIDASE MRDA"/>
    <property type="match status" value="1"/>
</dbReference>
<keyword evidence="11 15" id="KW-1133">Transmembrane helix</keyword>
<reference evidence="18 19" key="1">
    <citation type="submission" date="2018-03" db="EMBL/GenBank/DDBJ databases">
        <title>Genomic Encyclopedia of Archaeal and Bacterial Type Strains, Phase II (KMG-II): from individual species to whole genera.</title>
        <authorList>
            <person name="Goeker M."/>
        </authorList>
    </citation>
    <scope>NUCLEOTIDE SEQUENCE [LARGE SCALE GENOMIC DNA]</scope>
    <source>
        <strain evidence="18 19">DSM 45312</strain>
    </source>
</reference>
<evidence type="ECO:0000256" key="7">
    <source>
        <dbReference type="ARBA" id="ARBA00022692"/>
    </source>
</evidence>
<dbReference type="SUPFAM" id="SSF56601">
    <property type="entry name" value="beta-lactamase/transpeptidase-like"/>
    <property type="match status" value="1"/>
</dbReference>
<evidence type="ECO:0000259" key="17">
    <source>
        <dbReference type="Pfam" id="PF03717"/>
    </source>
</evidence>
<evidence type="ECO:0000256" key="8">
    <source>
        <dbReference type="ARBA" id="ARBA00022801"/>
    </source>
</evidence>
<keyword evidence="19" id="KW-1185">Reference proteome</keyword>
<keyword evidence="6" id="KW-0645">Protease</keyword>
<proteinExistence type="inferred from homology"/>